<keyword evidence="2" id="KW-1185">Reference proteome</keyword>
<evidence type="ECO:0008006" key="3">
    <source>
        <dbReference type="Google" id="ProtNLM"/>
    </source>
</evidence>
<dbReference type="Gene3D" id="3.40.50.150">
    <property type="entry name" value="Vaccinia Virus protein VP39"/>
    <property type="match status" value="1"/>
</dbReference>
<dbReference type="InterPro" id="IPR029063">
    <property type="entry name" value="SAM-dependent_MTases_sf"/>
</dbReference>
<reference evidence="1 2" key="1">
    <citation type="journal article" date="2018" name="Sci. Rep.">
        <title>A complete Leishmania donovani reference genome identifies novel genetic variations associated with virulence.</title>
        <authorList>
            <person name="Lypaczewski P."/>
            <person name="Hoshizaki J."/>
            <person name="Zhang W.-W."/>
            <person name="McCall L.-I."/>
            <person name="Torcivia-Rodriguez J."/>
            <person name="Simonyan V."/>
            <person name="Kaur A."/>
            <person name="Dewar K."/>
            <person name="Matlashewski G."/>
        </authorList>
    </citation>
    <scope>NUCLEOTIDE SEQUENCE [LARGE SCALE GENOMIC DNA]</scope>
    <source>
        <strain evidence="1 2">LdCL</strain>
    </source>
</reference>
<evidence type="ECO:0000313" key="2">
    <source>
        <dbReference type="Proteomes" id="UP000274082"/>
    </source>
</evidence>
<proteinExistence type="predicted"/>
<protein>
    <recommendedName>
        <fullName evidence="3">Methyltransferase FkbM domain-containing protein</fullName>
    </recommendedName>
</protein>
<dbReference type="EMBL" id="CP029503">
    <property type="protein sequence ID" value="AYU75898.1"/>
    <property type="molecule type" value="Genomic_DNA"/>
</dbReference>
<dbReference type="VEuPathDB" id="TriTrypDB:LdCL_040017400"/>
<dbReference type="AlphaFoldDB" id="A0A3S7WNZ2"/>
<gene>
    <name evidence="1" type="ORF">LdCL_040017400</name>
</gene>
<dbReference type="OrthoDB" id="5835829at2759"/>
<sequence>MDFKVGLCSILVLEVNPQAVVLAAEPILRLCALVKENTARYRQRVRVAQVGASAASVTGAQFLADPRVEGRPSLHAAVGDGPRQRRLGQLACATDPDPGLVARDTCSAVDCRLLLMPALALLIIIFLASPSQRRREQCGCVSFADLLERSTSRKADVAMCRRATGGPIAPVKGDVEGSEWDVLQGIADSEWRRIEQLVVDVHGIEDRVLRVEQLLKAKGCQEVRIAPGEWASRKELRIHAVSLCAPRRWKRRKAARCGGTTPDSSPRPVSMSMALALVHLCTLLLGRLLIISELVPVCVSDRLQQRLRCPHSRSRLC</sequence>
<dbReference type="VEuPathDB" id="TriTrypDB:LDHU3_04.1430"/>
<evidence type="ECO:0000313" key="1">
    <source>
        <dbReference type="EMBL" id="AYU75898.1"/>
    </source>
</evidence>
<name>A0A3S7WNZ2_LEIDO</name>
<organism evidence="1 2">
    <name type="scientific">Leishmania donovani</name>
    <dbReference type="NCBI Taxonomy" id="5661"/>
    <lineage>
        <taxon>Eukaryota</taxon>
        <taxon>Discoba</taxon>
        <taxon>Euglenozoa</taxon>
        <taxon>Kinetoplastea</taxon>
        <taxon>Metakinetoplastina</taxon>
        <taxon>Trypanosomatida</taxon>
        <taxon>Trypanosomatidae</taxon>
        <taxon>Leishmaniinae</taxon>
        <taxon>Leishmania</taxon>
    </lineage>
</organism>
<accession>A0A3S7WNZ2</accession>
<dbReference type="Proteomes" id="UP000274082">
    <property type="component" value="Chromosome 4"/>
</dbReference>